<proteinExistence type="predicted"/>
<organism evidence="1 2">
    <name type="scientific">Trichinella pseudospiralis</name>
    <name type="common">Parasitic roundworm</name>
    <dbReference type="NCBI Taxonomy" id="6337"/>
    <lineage>
        <taxon>Eukaryota</taxon>
        <taxon>Metazoa</taxon>
        <taxon>Ecdysozoa</taxon>
        <taxon>Nematoda</taxon>
        <taxon>Enoplea</taxon>
        <taxon>Dorylaimia</taxon>
        <taxon>Trichinellida</taxon>
        <taxon>Trichinellidae</taxon>
        <taxon>Trichinella</taxon>
    </lineage>
</organism>
<evidence type="ECO:0000313" key="2">
    <source>
        <dbReference type="Proteomes" id="UP000054815"/>
    </source>
</evidence>
<accession>A0A0V0XYG3</accession>
<name>A0A0V0XYG3_TRIPS</name>
<reference evidence="1 2" key="1">
    <citation type="submission" date="2015-01" db="EMBL/GenBank/DDBJ databases">
        <title>Evolution of Trichinella species and genotypes.</title>
        <authorList>
            <person name="Korhonen P.K."/>
            <person name="Edoardo P."/>
            <person name="Giuseppe L.R."/>
            <person name="Gasser R.B."/>
        </authorList>
    </citation>
    <scope>NUCLEOTIDE SEQUENCE [LARGE SCALE GENOMIC DNA]</scope>
    <source>
        <strain evidence="1">ISS141</strain>
    </source>
</reference>
<dbReference type="Proteomes" id="UP000054815">
    <property type="component" value="Unassembled WGS sequence"/>
</dbReference>
<protein>
    <submittedName>
        <fullName evidence="1">Uncharacterized protein</fullName>
    </submittedName>
</protein>
<dbReference type="AlphaFoldDB" id="A0A0V0XYG3"/>
<evidence type="ECO:0000313" key="1">
    <source>
        <dbReference type="EMBL" id="KRX92891.1"/>
    </source>
</evidence>
<sequence>MFNSGIFSLVAVDGSVSACLVVESGIFFGQKFGLPGYCTALDSSSQWGR</sequence>
<gene>
    <name evidence="1" type="ORF">T4E_9491</name>
</gene>
<comment type="caution">
    <text evidence="1">The sequence shown here is derived from an EMBL/GenBank/DDBJ whole genome shotgun (WGS) entry which is preliminary data.</text>
</comment>
<dbReference type="EMBL" id="JYDU01000100">
    <property type="protein sequence ID" value="KRX92891.1"/>
    <property type="molecule type" value="Genomic_DNA"/>
</dbReference>